<dbReference type="EMBL" id="SHNP01000002">
    <property type="protein sequence ID" value="MCX2973031.1"/>
    <property type="molecule type" value="Genomic_DNA"/>
</dbReference>
<dbReference type="InterPro" id="IPR029068">
    <property type="entry name" value="Glyas_Bleomycin-R_OHBP_Dase"/>
</dbReference>
<dbReference type="RefSeq" id="WP_279251992.1">
    <property type="nucleotide sequence ID" value="NZ_SHNP01000002.1"/>
</dbReference>
<evidence type="ECO:0000313" key="3">
    <source>
        <dbReference type="Proteomes" id="UP001143307"/>
    </source>
</evidence>
<reference evidence="2" key="1">
    <citation type="submission" date="2019-02" db="EMBL/GenBank/DDBJ databases">
        <authorList>
            <person name="Li S.-H."/>
        </authorList>
    </citation>
    <scope>NUCLEOTIDE SEQUENCE</scope>
    <source>
        <strain evidence="2">IMCC8485</strain>
    </source>
</reference>
<gene>
    <name evidence="2" type="ORF">EYC87_05455</name>
</gene>
<proteinExistence type="predicted"/>
<accession>A0ABT3SSR0</accession>
<keyword evidence="3" id="KW-1185">Reference proteome</keyword>
<organism evidence="2 3">
    <name type="scientific">Candidatus Seongchinamella marina</name>
    <dbReference type="NCBI Taxonomy" id="2518990"/>
    <lineage>
        <taxon>Bacteria</taxon>
        <taxon>Pseudomonadati</taxon>
        <taxon>Pseudomonadota</taxon>
        <taxon>Gammaproteobacteria</taxon>
        <taxon>Cellvibrionales</taxon>
        <taxon>Halieaceae</taxon>
        <taxon>Seongchinamella</taxon>
    </lineage>
</organism>
<sequence length="181" mass="20127">MLPALNAVFGPIRQIAYVVADIDQAIESWHAQMGITPFAVARNCKPLQGCRYRNEVAGEIVLNMAFAYIGDVQLELIEQVNTTPSMYQEAAKRDYWGAHHYAVCVEDFDTAYQHAMSNGFTAVMNAGAPGYAQMAYVESELVPGLMLEIIEWNDLTRPYFNGIAAFLAEADPGILKHTYKL</sequence>
<comment type="caution">
    <text evidence="2">The sequence shown here is derived from an EMBL/GenBank/DDBJ whole genome shotgun (WGS) entry which is preliminary data.</text>
</comment>
<dbReference type="SUPFAM" id="SSF54593">
    <property type="entry name" value="Glyoxalase/Bleomycin resistance protein/Dihydroxybiphenyl dioxygenase"/>
    <property type="match status" value="1"/>
</dbReference>
<dbReference type="PROSITE" id="PS51819">
    <property type="entry name" value="VOC"/>
    <property type="match status" value="1"/>
</dbReference>
<evidence type="ECO:0000313" key="2">
    <source>
        <dbReference type="EMBL" id="MCX2973031.1"/>
    </source>
</evidence>
<name>A0ABT3SSR0_9GAMM</name>
<evidence type="ECO:0000259" key="1">
    <source>
        <dbReference type="PROSITE" id="PS51819"/>
    </source>
</evidence>
<feature type="domain" description="VOC" evidence="1">
    <location>
        <begin position="11"/>
        <end position="152"/>
    </location>
</feature>
<dbReference type="Gene3D" id="3.10.180.10">
    <property type="entry name" value="2,3-Dihydroxybiphenyl 1,2-Dioxygenase, domain 1"/>
    <property type="match status" value="1"/>
</dbReference>
<dbReference type="Proteomes" id="UP001143307">
    <property type="component" value="Unassembled WGS sequence"/>
</dbReference>
<dbReference type="InterPro" id="IPR037523">
    <property type="entry name" value="VOC_core"/>
</dbReference>
<protein>
    <submittedName>
        <fullName evidence="2">VOC family protein</fullName>
    </submittedName>
</protein>
<dbReference type="Pfam" id="PF13669">
    <property type="entry name" value="Glyoxalase_4"/>
    <property type="match status" value="1"/>
</dbReference>